<dbReference type="Proteomes" id="UP000887579">
    <property type="component" value="Unplaced"/>
</dbReference>
<reference evidence="2" key="1">
    <citation type="submission" date="2022-11" db="UniProtKB">
        <authorList>
            <consortium name="WormBaseParasite"/>
        </authorList>
    </citation>
    <scope>IDENTIFICATION</scope>
</reference>
<evidence type="ECO:0000313" key="1">
    <source>
        <dbReference type="Proteomes" id="UP000887579"/>
    </source>
</evidence>
<accession>A0AC34FD55</accession>
<protein>
    <submittedName>
        <fullName evidence="2">CMP/dCMP-type deaminase domain-containing protein</fullName>
    </submittedName>
</protein>
<sequence>MDIFSDEKITEISRRGIEDDKDFKDAFDSRHKFMKLAFEKAEEALINLEVPVGCVFVYKNEVIGSGRNDVNVSRNPTRHAEMVGIEQILDYCKENSLDEYEVFKETTLYVTLEPCMMCANALQQLQIPRIFFGASNERFGGINSVGNISMYQENPPAMDIISGIGTTFAIKLLKDFYKNTNMRAPIEKRIDKTIKNGNKVL</sequence>
<evidence type="ECO:0000313" key="2">
    <source>
        <dbReference type="WBParaSite" id="ES5_v2.g14927.t1"/>
    </source>
</evidence>
<dbReference type="WBParaSite" id="ES5_v2.g14927.t1">
    <property type="protein sequence ID" value="ES5_v2.g14927.t1"/>
    <property type="gene ID" value="ES5_v2.g14927"/>
</dbReference>
<name>A0AC34FD55_9BILA</name>
<proteinExistence type="predicted"/>
<organism evidence="1 2">
    <name type="scientific">Panagrolaimus sp. ES5</name>
    <dbReference type="NCBI Taxonomy" id="591445"/>
    <lineage>
        <taxon>Eukaryota</taxon>
        <taxon>Metazoa</taxon>
        <taxon>Ecdysozoa</taxon>
        <taxon>Nematoda</taxon>
        <taxon>Chromadorea</taxon>
        <taxon>Rhabditida</taxon>
        <taxon>Tylenchina</taxon>
        <taxon>Panagrolaimomorpha</taxon>
        <taxon>Panagrolaimoidea</taxon>
        <taxon>Panagrolaimidae</taxon>
        <taxon>Panagrolaimus</taxon>
    </lineage>
</organism>